<sequence>MQTFGTFLVSLVAASSALAASIPGTRIGTPAGTTSQRTNSVSIPAIRNPNFRAHGPLAQAKAHRKFGKPLPADLERVLSKIWSSKRDSGSVTASPRQQDTEYLCPVQIGSPAQTLPLDFDTGSSDLWVFSTDTPRSEVNGQTVYDASSSSSAKRLSGATWKISYGDGSSSSGIVYLDTVTVGGLTVSRQAVEAAKQVSSSFSRDTSSSGLLGLAFSSINTVSPNQQKTFFDNAMPHLDAPLFTADLKHNADGRYNFGYIDKSAYTGSISYTPVDNSQGFWGFTATVDGTDVTGIADTGTTLIYLPDSIVTSYYSQVSGARYDSSNAGYIFPCGSSMPDFSFNVGGGGGGGGTVTVPGSYVNFAPTDQTGQTCFGGLQSDSSIGISIFGDIALKAAFVVFDGGNKQLGWAAKNL</sequence>
<dbReference type="InterPro" id="IPR001969">
    <property type="entry name" value="Aspartic_peptidase_AS"/>
</dbReference>
<dbReference type="FunFam" id="2.40.70.10:FF:000024">
    <property type="entry name" value="Endothiapepsin"/>
    <property type="match status" value="1"/>
</dbReference>
<dbReference type="InterPro" id="IPR001461">
    <property type="entry name" value="Aspartic_peptidase_A1"/>
</dbReference>
<comment type="caution">
    <text evidence="9">The sequence shown here is derived from an EMBL/GenBank/DDBJ whole genome shotgun (WGS) entry which is preliminary data.</text>
</comment>
<keyword evidence="7" id="KW-0732">Signal</keyword>
<dbReference type="CDD" id="cd06097">
    <property type="entry name" value="Aspergillopepsin_like"/>
    <property type="match status" value="1"/>
</dbReference>
<evidence type="ECO:0000256" key="3">
    <source>
        <dbReference type="ARBA" id="ARBA00022750"/>
    </source>
</evidence>
<keyword evidence="3 6" id="KW-0064">Aspartyl protease</keyword>
<accession>A0AAN6N398</accession>
<evidence type="ECO:0000256" key="6">
    <source>
        <dbReference type="RuleBase" id="RU000454"/>
    </source>
</evidence>
<dbReference type="SUPFAM" id="SSF50630">
    <property type="entry name" value="Acid proteases"/>
    <property type="match status" value="1"/>
</dbReference>
<dbReference type="EMBL" id="MU853865">
    <property type="protein sequence ID" value="KAK3937028.1"/>
    <property type="molecule type" value="Genomic_DNA"/>
</dbReference>
<dbReference type="PROSITE" id="PS51767">
    <property type="entry name" value="PEPTIDASE_A1"/>
    <property type="match status" value="1"/>
</dbReference>
<dbReference type="GO" id="GO:0006508">
    <property type="term" value="P:proteolysis"/>
    <property type="evidence" value="ECO:0007669"/>
    <property type="project" value="UniProtKB-KW"/>
</dbReference>
<dbReference type="InterPro" id="IPR021109">
    <property type="entry name" value="Peptidase_aspartic_dom_sf"/>
</dbReference>
<evidence type="ECO:0000256" key="2">
    <source>
        <dbReference type="ARBA" id="ARBA00022670"/>
    </source>
</evidence>
<keyword evidence="10" id="KW-1185">Reference proteome</keyword>
<dbReference type="Gene3D" id="2.40.70.10">
    <property type="entry name" value="Acid Proteases"/>
    <property type="match status" value="2"/>
</dbReference>
<evidence type="ECO:0000256" key="7">
    <source>
        <dbReference type="SAM" id="SignalP"/>
    </source>
</evidence>
<dbReference type="PANTHER" id="PTHR47966">
    <property type="entry name" value="BETA-SITE APP-CLEAVING ENZYME, ISOFORM A-RELATED"/>
    <property type="match status" value="1"/>
</dbReference>
<evidence type="ECO:0000256" key="5">
    <source>
        <dbReference type="PIRSR" id="PIRSR601461-1"/>
    </source>
</evidence>
<feature type="active site" evidence="5">
    <location>
        <position position="120"/>
    </location>
</feature>
<evidence type="ECO:0000313" key="9">
    <source>
        <dbReference type="EMBL" id="KAK3937028.1"/>
    </source>
</evidence>
<evidence type="ECO:0000259" key="8">
    <source>
        <dbReference type="PROSITE" id="PS51767"/>
    </source>
</evidence>
<dbReference type="AlphaFoldDB" id="A0AAN6N398"/>
<feature type="domain" description="Peptidase A1" evidence="8">
    <location>
        <begin position="102"/>
        <end position="409"/>
    </location>
</feature>
<feature type="active site" evidence="5">
    <location>
        <position position="296"/>
    </location>
</feature>
<comment type="similarity">
    <text evidence="1 6">Belongs to the peptidase A1 family.</text>
</comment>
<dbReference type="Proteomes" id="UP001303473">
    <property type="component" value="Unassembled WGS sequence"/>
</dbReference>
<gene>
    <name evidence="9" type="ORF">QBC46DRAFT_268435</name>
</gene>
<dbReference type="GO" id="GO:0004190">
    <property type="term" value="F:aspartic-type endopeptidase activity"/>
    <property type="evidence" value="ECO:0007669"/>
    <property type="project" value="UniProtKB-KW"/>
</dbReference>
<dbReference type="Pfam" id="PF00026">
    <property type="entry name" value="Asp"/>
    <property type="match status" value="1"/>
</dbReference>
<dbReference type="InterPro" id="IPR034163">
    <property type="entry name" value="Aspergillopepsin-like_cat_dom"/>
</dbReference>
<protein>
    <submittedName>
        <fullName evidence="9">Peptidase</fullName>
    </submittedName>
</protein>
<dbReference type="InterPro" id="IPR033121">
    <property type="entry name" value="PEPTIDASE_A1"/>
</dbReference>
<proteinExistence type="inferred from homology"/>
<evidence type="ECO:0000313" key="10">
    <source>
        <dbReference type="Proteomes" id="UP001303473"/>
    </source>
</evidence>
<organism evidence="9 10">
    <name type="scientific">Diplogelasinospora grovesii</name>
    <dbReference type="NCBI Taxonomy" id="303347"/>
    <lineage>
        <taxon>Eukaryota</taxon>
        <taxon>Fungi</taxon>
        <taxon>Dikarya</taxon>
        <taxon>Ascomycota</taxon>
        <taxon>Pezizomycotina</taxon>
        <taxon>Sordariomycetes</taxon>
        <taxon>Sordariomycetidae</taxon>
        <taxon>Sordariales</taxon>
        <taxon>Diplogelasinosporaceae</taxon>
        <taxon>Diplogelasinospora</taxon>
    </lineage>
</organism>
<keyword evidence="4 6" id="KW-0378">Hydrolase</keyword>
<dbReference type="PANTHER" id="PTHR47966:SF2">
    <property type="entry name" value="ASPERGILLOPEPSIN-1-RELATED"/>
    <property type="match status" value="1"/>
</dbReference>
<evidence type="ECO:0000256" key="4">
    <source>
        <dbReference type="ARBA" id="ARBA00022801"/>
    </source>
</evidence>
<feature type="chain" id="PRO_5042893118" evidence="7">
    <location>
        <begin position="20"/>
        <end position="413"/>
    </location>
</feature>
<dbReference type="PRINTS" id="PR00792">
    <property type="entry name" value="PEPSIN"/>
</dbReference>
<evidence type="ECO:0000256" key="1">
    <source>
        <dbReference type="ARBA" id="ARBA00007447"/>
    </source>
</evidence>
<name>A0AAN6N398_9PEZI</name>
<keyword evidence="2 6" id="KW-0645">Protease</keyword>
<feature type="signal peptide" evidence="7">
    <location>
        <begin position="1"/>
        <end position="19"/>
    </location>
</feature>
<dbReference type="FunFam" id="2.40.70.10:FF:000026">
    <property type="entry name" value="Endothiapepsin"/>
    <property type="match status" value="1"/>
</dbReference>
<dbReference type="PROSITE" id="PS00141">
    <property type="entry name" value="ASP_PROTEASE"/>
    <property type="match status" value="1"/>
</dbReference>
<reference evidence="10" key="1">
    <citation type="journal article" date="2023" name="Mol. Phylogenet. Evol.">
        <title>Genome-scale phylogeny and comparative genomics of the fungal order Sordariales.</title>
        <authorList>
            <person name="Hensen N."/>
            <person name="Bonometti L."/>
            <person name="Westerberg I."/>
            <person name="Brannstrom I.O."/>
            <person name="Guillou S."/>
            <person name="Cros-Aarteil S."/>
            <person name="Calhoun S."/>
            <person name="Haridas S."/>
            <person name="Kuo A."/>
            <person name="Mondo S."/>
            <person name="Pangilinan J."/>
            <person name="Riley R."/>
            <person name="LaButti K."/>
            <person name="Andreopoulos B."/>
            <person name="Lipzen A."/>
            <person name="Chen C."/>
            <person name="Yan M."/>
            <person name="Daum C."/>
            <person name="Ng V."/>
            <person name="Clum A."/>
            <person name="Steindorff A."/>
            <person name="Ohm R.A."/>
            <person name="Martin F."/>
            <person name="Silar P."/>
            <person name="Natvig D.O."/>
            <person name="Lalanne C."/>
            <person name="Gautier V."/>
            <person name="Ament-Velasquez S.L."/>
            <person name="Kruys A."/>
            <person name="Hutchinson M.I."/>
            <person name="Powell A.J."/>
            <person name="Barry K."/>
            <person name="Miller A.N."/>
            <person name="Grigoriev I.V."/>
            <person name="Debuchy R."/>
            <person name="Gladieux P."/>
            <person name="Hiltunen Thoren M."/>
            <person name="Johannesson H."/>
        </authorList>
    </citation>
    <scope>NUCLEOTIDE SEQUENCE [LARGE SCALE GENOMIC DNA]</scope>
    <source>
        <strain evidence="10">CBS 340.73</strain>
    </source>
</reference>